<sequence>MVSIRDVSAAAGVSVATVSRALTMPDRVAKATRDRVLKVTEELGYHPNLVARSLRSQQSRLIVVLVTNIANPMLSRCIRGIEKLARELGYSVLLGDTQNDNLIEASYIRLLAARQVDGVILLSSRLHGRVTDLILKANPQAAVVNACACLDVTPCSTVGIDDVGSARVMTEHLLSLGHRRIAVLTGPEESPHSRDRMFGYRLQLRAAGVQFDESLVVSGEFTMKSGADAVDRVLAIPTRPTALFCFNDEMAIGAIQRLTALGHSVPGDISVAGFDDIEFAAFTSPALTTIHQPTADMGTTAMNLLHRRLSGEMQVETVTLPTELMIRQTTAPPRAEP</sequence>
<dbReference type="PANTHER" id="PTHR30146:SF109">
    <property type="entry name" value="HTH-TYPE TRANSCRIPTIONAL REGULATOR GALS"/>
    <property type="match status" value="1"/>
</dbReference>
<dbReference type="SUPFAM" id="SSF47413">
    <property type="entry name" value="lambda repressor-like DNA-binding domains"/>
    <property type="match status" value="1"/>
</dbReference>
<dbReference type="PROSITE" id="PS50932">
    <property type="entry name" value="HTH_LACI_2"/>
    <property type="match status" value="1"/>
</dbReference>
<keyword evidence="6" id="KW-1185">Reference proteome</keyword>
<organism evidence="5 6">
    <name type="scientific">Phenylobacterium hankyongense</name>
    <dbReference type="NCBI Taxonomy" id="1813876"/>
    <lineage>
        <taxon>Bacteria</taxon>
        <taxon>Pseudomonadati</taxon>
        <taxon>Pseudomonadota</taxon>
        <taxon>Alphaproteobacteria</taxon>
        <taxon>Caulobacterales</taxon>
        <taxon>Caulobacteraceae</taxon>
        <taxon>Phenylobacterium</taxon>
    </lineage>
</organism>
<evidence type="ECO:0000256" key="3">
    <source>
        <dbReference type="ARBA" id="ARBA00023163"/>
    </source>
</evidence>
<dbReference type="InterPro" id="IPR010982">
    <property type="entry name" value="Lambda_DNA-bd_dom_sf"/>
</dbReference>
<dbReference type="Pfam" id="PF00356">
    <property type="entry name" value="LacI"/>
    <property type="match status" value="1"/>
</dbReference>
<evidence type="ECO:0000256" key="1">
    <source>
        <dbReference type="ARBA" id="ARBA00023015"/>
    </source>
</evidence>
<dbReference type="InterPro" id="IPR028082">
    <property type="entry name" value="Peripla_BP_I"/>
</dbReference>
<evidence type="ECO:0000256" key="2">
    <source>
        <dbReference type="ARBA" id="ARBA00023125"/>
    </source>
</evidence>
<dbReference type="InterPro" id="IPR000843">
    <property type="entry name" value="HTH_LacI"/>
</dbReference>
<gene>
    <name evidence="5" type="ORF">DJ021_03590</name>
</gene>
<dbReference type="Proteomes" id="UP000249842">
    <property type="component" value="Unassembled WGS sequence"/>
</dbReference>
<dbReference type="RefSeq" id="WP_111456241.1">
    <property type="nucleotide sequence ID" value="NZ_QFYP01000001.1"/>
</dbReference>
<dbReference type="SMART" id="SM00354">
    <property type="entry name" value="HTH_LACI"/>
    <property type="match status" value="1"/>
</dbReference>
<keyword evidence="3" id="KW-0804">Transcription</keyword>
<dbReference type="CDD" id="cd01392">
    <property type="entry name" value="HTH_LacI"/>
    <property type="match status" value="1"/>
</dbReference>
<protein>
    <submittedName>
        <fullName evidence="5">LacI family transcriptional regulator</fullName>
    </submittedName>
</protein>
<dbReference type="GO" id="GO:0003700">
    <property type="term" value="F:DNA-binding transcription factor activity"/>
    <property type="evidence" value="ECO:0007669"/>
    <property type="project" value="TreeGrafter"/>
</dbReference>
<dbReference type="CDD" id="cd06284">
    <property type="entry name" value="PBP1_LacI-like"/>
    <property type="match status" value="1"/>
</dbReference>
<proteinExistence type="predicted"/>
<evidence type="ECO:0000259" key="4">
    <source>
        <dbReference type="PROSITE" id="PS50932"/>
    </source>
</evidence>
<name>A0A328B1R9_9CAUL</name>
<dbReference type="AlphaFoldDB" id="A0A328B1R9"/>
<keyword evidence="2" id="KW-0238">DNA-binding</keyword>
<dbReference type="PANTHER" id="PTHR30146">
    <property type="entry name" value="LACI-RELATED TRANSCRIPTIONAL REPRESSOR"/>
    <property type="match status" value="1"/>
</dbReference>
<dbReference type="OrthoDB" id="128688at2"/>
<accession>A0A328B1R9</accession>
<dbReference type="SUPFAM" id="SSF53822">
    <property type="entry name" value="Periplasmic binding protein-like I"/>
    <property type="match status" value="1"/>
</dbReference>
<dbReference type="GO" id="GO:0000976">
    <property type="term" value="F:transcription cis-regulatory region binding"/>
    <property type="evidence" value="ECO:0007669"/>
    <property type="project" value="TreeGrafter"/>
</dbReference>
<dbReference type="InterPro" id="IPR046335">
    <property type="entry name" value="LacI/GalR-like_sensor"/>
</dbReference>
<dbReference type="Pfam" id="PF13377">
    <property type="entry name" value="Peripla_BP_3"/>
    <property type="match status" value="1"/>
</dbReference>
<dbReference type="Gene3D" id="3.40.50.2300">
    <property type="match status" value="2"/>
</dbReference>
<comment type="caution">
    <text evidence="5">The sequence shown here is derived from an EMBL/GenBank/DDBJ whole genome shotgun (WGS) entry which is preliminary data.</text>
</comment>
<dbReference type="Gene3D" id="1.10.260.40">
    <property type="entry name" value="lambda repressor-like DNA-binding domains"/>
    <property type="match status" value="1"/>
</dbReference>
<keyword evidence="1" id="KW-0805">Transcription regulation</keyword>
<dbReference type="EMBL" id="QFYP01000001">
    <property type="protein sequence ID" value="RAK58948.1"/>
    <property type="molecule type" value="Genomic_DNA"/>
</dbReference>
<reference evidence="6" key="1">
    <citation type="submission" date="2018-05" db="EMBL/GenBank/DDBJ databases">
        <authorList>
            <person name="Li X."/>
        </authorList>
    </citation>
    <scope>NUCLEOTIDE SEQUENCE [LARGE SCALE GENOMIC DNA]</scope>
    <source>
        <strain evidence="6">HKS-05</strain>
    </source>
</reference>
<evidence type="ECO:0000313" key="6">
    <source>
        <dbReference type="Proteomes" id="UP000249842"/>
    </source>
</evidence>
<evidence type="ECO:0000313" key="5">
    <source>
        <dbReference type="EMBL" id="RAK58948.1"/>
    </source>
</evidence>
<feature type="domain" description="HTH lacI-type" evidence="4">
    <location>
        <begin position="2"/>
        <end position="56"/>
    </location>
</feature>